<keyword evidence="4 9" id="KW-0347">Helicase</keyword>
<dbReference type="InterPro" id="IPR027417">
    <property type="entry name" value="P-loop_NTPase"/>
</dbReference>
<sequence length="719" mass="80972">MDPTLLLQMYRNLNQKQASVFYAIRDWCIKRVSGLNPEQFYFYINGGAGTGKSHLIKCIHAETSKILRKLPRNAEEADISKPTVLLAAFTGTAAFNISGTTLHYLLKLPRSLKPPFQGLGNKLDEVRAELSNAEILIIDEVSMVSKSLFAYVDARLKQIKGIQRPFGGMSVLAVGDFYQLPPVRQAKPLCVYEPMQIDLWRDHFQMITLTEIMRQKDDVTFAEMLNRIRVKEKSDALSEEDRALLSQAITDSEHCPKDTLHIYATNKQVEKHNSESLALFHSDIIRIDADDYKKDPKTGRMMRQTIPFQGTKKELPDTINVAIGARVMLTRNISVQSGLCNGTFAKIAKIMTSENSGGPHITKLGLELFNDNVANKQSNTGTTDNIVFIQREEENLKQKGIVRRQFPLKLAFACTIHKVQGMTNPSAVVSLKHIFEPGMAYVALSRVTSLSGLHILEMDERKIFANPEITAALENMTKTSLEQVMPLFHITASLNRPDALIVIHHNTEGLPSHIGDIQSHHELHLADVLCLTETHLRGSLVGESLHLEGYNMFKRNRNVSYANYPHMANKDGGGVAVYVKNHIQVHEKRYLHNTTDIEFIVIKADGPINALIAAVYRPPDYRIHPFLSNLQSLLESLEIMDHHLIIVCGDFNEDLLSKSSKPILELFQSKGYTQLITTATTDKKTLLDPIFISQPQRCVHSGVLHTYYSYHNPVYCIID</sequence>
<dbReference type="CDD" id="cd18809">
    <property type="entry name" value="SF1_C_RecD"/>
    <property type="match status" value="1"/>
</dbReference>
<dbReference type="Pfam" id="PF03372">
    <property type="entry name" value="Exo_endo_phos"/>
    <property type="match status" value="1"/>
</dbReference>
<protein>
    <recommendedName>
        <fullName evidence="9">ATP-dependent DNA helicase</fullName>
        <ecNumber evidence="9">5.6.2.3</ecNumber>
    </recommendedName>
</protein>
<evidence type="ECO:0000256" key="2">
    <source>
        <dbReference type="ARBA" id="ARBA00022763"/>
    </source>
</evidence>
<evidence type="ECO:0000259" key="10">
    <source>
        <dbReference type="Pfam" id="PF03372"/>
    </source>
</evidence>
<dbReference type="SUPFAM" id="SSF56219">
    <property type="entry name" value="DNase I-like"/>
    <property type="match status" value="1"/>
</dbReference>
<organism evidence="13 14">
    <name type="scientific">Mastacembelus armatus</name>
    <name type="common">zig-zag eel</name>
    <dbReference type="NCBI Taxonomy" id="205130"/>
    <lineage>
        <taxon>Eukaryota</taxon>
        <taxon>Metazoa</taxon>
        <taxon>Chordata</taxon>
        <taxon>Craniata</taxon>
        <taxon>Vertebrata</taxon>
        <taxon>Euteleostomi</taxon>
        <taxon>Actinopterygii</taxon>
        <taxon>Neopterygii</taxon>
        <taxon>Teleostei</taxon>
        <taxon>Neoteleostei</taxon>
        <taxon>Acanthomorphata</taxon>
        <taxon>Anabantaria</taxon>
        <taxon>Synbranchiformes</taxon>
        <taxon>Mastacembelidae</taxon>
        <taxon>Mastacembelus</taxon>
    </lineage>
</organism>
<dbReference type="PANTHER" id="PTHR47642">
    <property type="entry name" value="ATP-DEPENDENT DNA HELICASE"/>
    <property type="match status" value="1"/>
</dbReference>
<dbReference type="InterPro" id="IPR005135">
    <property type="entry name" value="Endo/exonuclease/phosphatase"/>
</dbReference>
<dbReference type="GO" id="GO:0006281">
    <property type="term" value="P:DNA repair"/>
    <property type="evidence" value="ECO:0007669"/>
    <property type="project" value="UniProtKB-KW"/>
</dbReference>
<keyword evidence="2 9" id="KW-0227">DNA damage</keyword>
<dbReference type="Pfam" id="PF05970">
    <property type="entry name" value="PIF1"/>
    <property type="match status" value="1"/>
</dbReference>
<evidence type="ECO:0000256" key="1">
    <source>
        <dbReference type="ARBA" id="ARBA00022741"/>
    </source>
</evidence>
<evidence type="ECO:0000256" key="7">
    <source>
        <dbReference type="ARBA" id="ARBA00023204"/>
    </source>
</evidence>
<keyword evidence="6" id="KW-0238">DNA-binding</keyword>
<dbReference type="InterPro" id="IPR036691">
    <property type="entry name" value="Endo/exonu/phosph_ase_sf"/>
</dbReference>
<keyword evidence="5 9" id="KW-0067">ATP-binding</keyword>
<name>A0A7N8XRB7_9TELE</name>
<dbReference type="InParanoid" id="A0A7N8XRB7"/>
<reference evidence="13" key="1">
    <citation type="submission" date="2025-08" db="UniProtKB">
        <authorList>
            <consortium name="Ensembl"/>
        </authorList>
    </citation>
    <scope>IDENTIFICATION</scope>
</reference>
<evidence type="ECO:0000256" key="8">
    <source>
        <dbReference type="ARBA" id="ARBA00023235"/>
    </source>
</evidence>
<feature type="domain" description="DNA helicase Pif1-like 2B" evidence="12">
    <location>
        <begin position="323"/>
        <end position="348"/>
    </location>
</feature>
<keyword evidence="9" id="KW-0233">DNA recombination</keyword>
<dbReference type="GO" id="GO:0005524">
    <property type="term" value="F:ATP binding"/>
    <property type="evidence" value="ECO:0007669"/>
    <property type="project" value="UniProtKB-KW"/>
</dbReference>
<keyword evidence="14" id="KW-1185">Reference proteome</keyword>
<evidence type="ECO:0000313" key="14">
    <source>
        <dbReference type="Proteomes" id="UP000261640"/>
    </source>
</evidence>
<reference evidence="13" key="2">
    <citation type="submission" date="2025-09" db="UniProtKB">
        <authorList>
            <consortium name="Ensembl"/>
        </authorList>
    </citation>
    <scope>IDENTIFICATION</scope>
</reference>
<comment type="cofactor">
    <cofactor evidence="9">
        <name>Mg(2+)</name>
        <dbReference type="ChEBI" id="CHEBI:18420"/>
    </cofactor>
</comment>
<keyword evidence="3 9" id="KW-0378">Hydrolase</keyword>
<keyword evidence="7 9" id="KW-0234">DNA repair</keyword>
<evidence type="ECO:0000256" key="9">
    <source>
        <dbReference type="RuleBase" id="RU363044"/>
    </source>
</evidence>
<evidence type="ECO:0000259" key="12">
    <source>
        <dbReference type="Pfam" id="PF21530"/>
    </source>
</evidence>
<dbReference type="InterPro" id="IPR049163">
    <property type="entry name" value="Pif1-like_2B_dom"/>
</dbReference>
<evidence type="ECO:0000256" key="6">
    <source>
        <dbReference type="ARBA" id="ARBA00023125"/>
    </source>
</evidence>
<dbReference type="GO" id="GO:0000723">
    <property type="term" value="P:telomere maintenance"/>
    <property type="evidence" value="ECO:0007669"/>
    <property type="project" value="InterPro"/>
</dbReference>
<evidence type="ECO:0000256" key="4">
    <source>
        <dbReference type="ARBA" id="ARBA00022806"/>
    </source>
</evidence>
<dbReference type="InterPro" id="IPR010285">
    <property type="entry name" value="DNA_helicase_pif1-like_DEAD"/>
</dbReference>
<comment type="catalytic activity">
    <reaction evidence="9">
        <text>ATP + H2O = ADP + phosphate + H(+)</text>
        <dbReference type="Rhea" id="RHEA:13065"/>
        <dbReference type="ChEBI" id="CHEBI:15377"/>
        <dbReference type="ChEBI" id="CHEBI:15378"/>
        <dbReference type="ChEBI" id="CHEBI:30616"/>
        <dbReference type="ChEBI" id="CHEBI:43474"/>
        <dbReference type="ChEBI" id="CHEBI:456216"/>
        <dbReference type="EC" id="5.6.2.3"/>
    </reaction>
</comment>
<dbReference type="Gene3D" id="3.40.50.300">
    <property type="entry name" value="P-loop containing nucleotide triphosphate hydrolases"/>
    <property type="match status" value="1"/>
</dbReference>
<dbReference type="Proteomes" id="UP000261640">
    <property type="component" value="Unplaced"/>
</dbReference>
<dbReference type="PANTHER" id="PTHR47642:SF5">
    <property type="entry name" value="ATP-DEPENDENT DNA HELICASE"/>
    <property type="match status" value="1"/>
</dbReference>
<dbReference type="Pfam" id="PF21530">
    <property type="entry name" value="Pif1_2B_dom"/>
    <property type="match status" value="1"/>
</dbReference>
<evidence type="ECO:0000259" key="11">
    <source>
        <dbReference type="Pfam" id="PF05970"/>
    </source>
</evidence>
<dbReference type="GO" id="GO:0043139">
    <property type="term" value="F:5'-3' DNA helicase activity"/>
    <property type="evidence" value="ECO:0007669"/>
    <property type="project" value="UniProtKB-EC"/>
</dbReference>
<dbReference type="AlphaFoldDB" id="A0A7N8XRB7"/>
<proteinExistence type="inferred from homology"/>
<dbReference type="SUPFAM" id="SSF52540">
    <property type="entry name" value="P-loop containing nucleoside triphosphate hydrolases"/>
    <property type="match status" value="2"/>
</dbReference>
<evidence type="ECO:0000256" key="3">
    <source>
        <dbReference type="ARBA" id="ARBA00022801"/>
    </source>
</evidence>
<comment type="similarity">
    <text evidence="9">Belongs to the helicase family.</text>
</comment>
<accession>A0A7N8XRB7</accession>
<keyword evidence="1 9" id="KW-0547">Nucleotide-binding</keyword>
<feature type="domain" description="Endonuclease/exonuclease/phosphatase" evidence="10">
    <location>
        <begin position="522"/>
        <end position="667"/>
    </location>
</feature>
<dbReference type="GO" id="GO:0016787">
    <property type="term" value="F:hydrolase activity"/>
    <property type="evidence" value="ECO:0007669"/>
    <property type="project" value="UniProtKB-KW"/>
</dbReference>
<dbReference type="EC" id="5.6.2.3" evidence="9"/>
<feature type="domain" description="DNA helicase Pif1-like DEAD-box helicase" evidence="11">
    <location>
        <begin position="13"/>
        <end position="228"/>
    </location>
</feature>
<dbReference type="GeneTree" id="ENSGT00940000164296"/>
<keyword evidence="8" id="KW-0413">Isomerase</keyword>
<dbReference type="Gene3D" id="3.60.10.10">
    <property type="entry name" value="Endonuclease/exonuclease/phosphatase"/>
    <property type="match status" value="1"/>
</dbReference>
<dbReference type="GO" id="GO:0006310">
    <property type="term" value="P:DNA recombination"/>
    <property type="evidence" value="ECO:0007669"/>
    <property type="project" value="UniProtKB-KW"/>
</dbReference>
<evidence type="ECO:0000313" key="13">
    <source>
        <dbReference type="Ensembl" id="ENSMAMP00000053477.1"/>
    </source>
</evidence>
<evidence type="ECO:0000256" key="5">
    <source>
        <dbReference type="ARBA" id="ARBA00022840"/>
    </source>
</evidence>
<dbReference type="InterPro" id="IPR051055">
    <property type="entry name" value="PIF1_helicase"/>
</dbReference>
<dbReference type="Ensembl" id="ENSMAMT00000059503.1">
    <property type="protein sequence ID" value="ENSMAMP00000053477.1"/>
    <property type="gene ID" value="ENSMAMG00000026338.1"/>
</dbReference>